<keyword evidence="5" id="KW-0547">Nucleotide-binding</keyword>
<evidence type="ECO:0000313" key="11">
    <source>
        <dbReference type="EMBL" id="HAV92244.1"/>
    </source>
</evidence>
<gene>
    <name evidence="11" type="ORF">DCW38_03585</name>
</gene>
<dbReference type="AlphaFoldDB" id="A0A350H9M8"/>
<keyword evidence="7" id="KW-0067">ATP-binding</keyword>
<evidence type="ECO:0000256" key="6">
    <source>
        <dbReference type="ARBA" id="ARBA00022777"/>
    </source>
</evidence>
<dbReference type="EC" id="2.7.6.1" evidence="1"/>
<dbReference type="Pfam" id="PF13793">
    <property type="entry name" value="Pribosyltran_N"/>
    <property type="match status" value="1"/>
</dbReference>
<proteinExistence type="predicted"/>
<evidence type="ECO:0000256" key="5">
    <source>
        <dbReference type="ARBA" id="ARBA00022741"/>
    </source>
</evidence>
<dbReference type="NCBIfam" id="TIGR01251">
    <property type="entry name" value="ribP_PPkin"/>
    <property type="match status" value="1"/>
</dbReference>
<dbReference type="Proteomes" id="UP000264062">
    <property type="component" value="Unassembled WGS sequence"/>
</dbReference>
<evidence type="ECO:0000256" key="7">
    <source>
        <dbReference type="ARBA" id="ARBA00022840"/>
    </source>
</evidence>
<keyword evidence="4" id="KW-0545">Nucleotide biosynthesis</keyword>
<dbReference type="SUPFAM" id="SSF53271">
    <property type="entry name" value="PRTase-like"/>
    <property type="match status" value="1"/>
</dbReference>
<reference evidence="11 12" key="1">
    <citation type="journal article" date="2018" name="Nat. Biotechnol.">
        <title>A standardized bacterial taxonomy based on genome phylogeny substantially revises the tree of life.</title>
        <authorList>
            <person name="Parks D.H."/>
            <person name="Chuvochina M."/>
            <person name="Waite D.W."/>
            <person name="Rinke C."/>
            <person name="Skarshewski A."/>
            <person name="Chaumeil P.A."/>
            <person name="Hugenholtz P."/>
        </authorList>
    </citation>
    <scope>NUCLEOTIDE SEQUENCE [LARGE SCALE GENOMIC DNA]</scope>
    <source>
        <strain evidence="11">UBA9956</strain>
    </source>
</reference>
<dbReference type="CDD" id="cd06223">
    <property type="entry name" value="PRTases_typeI"/>
    <property type="match status" value="1"/>
</dbReference>
<comment type="caution">
    <text evidence="11">The sequence shown here is derived from an EMBL/GenBank/DDBJ whole genome shotgun (WGS) entry which is preliminary data.</text>
</comment>
<dbReference type="GO" id="GO:0016301">
    <property type="term" value="F:kinase activity"/>
    <property type="evidence" value="ECO:0007669"/>
    <property type="project" value="UniProtKB-KW"/>
</dbReference>
<dbReference type="GO" id="GO:0000287">
    <property type="term" value="F:magnesium ion binding"/>
    <property type="evidence" value="ECO:0007669"/>
    <property type="project" value="InterPro"/>
</dbReference>
<dbReference type="Gene3D" id="3.40.50.2020">
    <property type="match status" value="2"/>
</dbReference>
<evidence type="ECO:0000313" key="12">
    <source>
        <dbReference type="Proteomes" id="UP000264062"/>
    </source>
</evidence>
<keyword evidence="6 11" id="KW-0418">Kinase</keyword>
<dbReference type="GO" id="GO:0005737">
    <property type="term" value="C:cytoplasm"/>
    <property type="evidence" value="ECO:0007669"/>
    <property type="project" value="TreeGrafter"/>
</dbReference>
<organism evidence="11 12">
    <name type="scientific">candidate division WOR-3 bacterium</name>
    <dbReference type="NCBI Taxonomy" id="2052148"/>
    <lineage>
        <taxon>Bacteria</taxon>
        <taxon>Bacteria division WOR-3</taxon>
    </lineage>
</organism>
<dbReference type="NCBIfam" id="NF002320">
    <property type="entry name" value="PRK01259.1"/>
    <property type="match status" value="1"/>
</dbReference>
<dbReference type="GO" id="GO:0002189">
    <property type="term" value="C:ribose phosphate diphosphokinase complex"/>
    <property type="evidence" value="ECO:0007669"/>
    <property type="project" value="TreeGrafter"/>
</dbReference>
<keyword evidence="3" id="KW-0479">Metal-binding</keyword>
<dbReference type="GO" id="GO:0006164">
    <property type="term" value="P:purine nucleotide biosynthetic process"/>
    <property type="evidence" value="ECO:0007669"/>
    <property type="project" value="TreeGrafter"/>
</dbReference>
<keyword evidence="8" id="KW-0460">Magnesium</keyword>
<dbReference type="PANTHER" id="PTHR10210:SF41">
    <property type="entry name" value="RIBOSE-PHOSPHATE PYROPHOSPHOKINASE 1, CHLOROPLASTIC"/>
    <property type="match status" value="1"/>
</dbReference>
<dbReference type="EMBL" id="DMZY01000109">
    <property type="protein sequence ID" value="HAV92244.1"/>
    <property type="molecule type" value="Genomic_DNA"/>
</dbReference>
<dbReference type="FunFam" id="3.40.50.2020:FF:000002">
    <property type="entry name" value="Ribose-phosphate pyrophosphokinase"/>
    <property type="match status" value="1"/>
</dbReference>
<evidence type="ECO:0000256" key="1">
    <source>
        <dbReference type="ARBA" id="ARBA00013247"/>
    </source>
</evidence>
<dbReference type="InterPro" id="IPR029057">
    <property type="entry name" value="PRTase-like"/>
</dbReference>
<dbReference type="PANTHER" id="PTHR10210">
    <property type="entry name" value="RIBOSE-PHOSPHATE DIPHOSPHOKINASE FAMILY MEMBER"/>
    <property type="match status" value="1"/>
</dbReference>
<dbReference type="SMART" id="SM01400">
    <property type="entry name" value="Pribosyltran_N"/>
    <property type="match status" value="1"/>
</dbReference>
<dbReference type="GO" id="GO:0004749">
    <property type="term" value="F:ribose phosphate diphosphokinase activity"/>
    <property type="evidence" value="ECO:0007669"/>
    <property type="project" value="UniProtKB-EC"/>
</dbReference>
<name>A0A350H9M8_UNCW3</name>
<dbReference type="InterPro" id="IPR000836">
    <property type="entry name" value="PRTase_dom"/>
</dbReference>
<accession>A0A350H9M8</accession>
<protein>
    <recommendedName>
        <fullName evidence="1">ribose-phosphate diphosphokinase</fullName>
        <ecNumber evidence="1">2.7.6.1</ecNumber>
    </recommendedName>
</protein>
<evidence type="ECO:0000256" key="2">
    <source>
        <dbReference type="ARBA" id="ARBA00022679"/>
    </source>
</evidence>
<feature type="domain" description="Ribose-phosphate pyrophosphokinase N-terminal" evidence="10">
    <location>
        <begin position="1"/>
        <end position="55"/>
    </location>
</feature>
<comment type="catalytic activity">
    <reaction evidence="9">
        <text>D-ribose 5-phosphate + ATP = 5-phospho-alpha-D-ribose 1-diphosphate + AMP + H(+)</text>
        <dbReference type="Rhea" id="RHEA:15609"/>
        <dbReference type="ChEBI" id="CHEBI:15378"/>
        <dbReference type="ChEBI" id="CHEBI:30616"/>
        <dbReference type="ChEBI" id="CHEBI:58017"/>
        <dbReference type="ChEBI" id="CHEBI:78346"/>
        <dbReference type="ChEBI" id="CHEBI:456215"/>
        <dbReference type="EC" id="2.7.6.1"/>
    </reaction>
</comment>
<dbReference type="InterPro" id="IPR005946">
    <property type="entry name" value="Rib-P_diPkinase"/>
</dbReference>
<dbReference type="GO" id="GO:0005524">
    <property type="term" value="F:ATP binding"/>
    <property type="evidence" value="ECO:0007669"/>
    <property type="project" value="UniProtKB-KW"/>
</dbReference>
<sequence>NLLEMIFIIDALRRASAEMITAVLPYYGYARQDKKDAPRVPISARVVANLLTAAGVSRVMVMELHAEQIQGFFNVPVDHLYSTPVFVEFLKNKIDLENTVVVSPDTGRVNRARSFAKRLNNLPIAIIDKRRSNPNQSDVMHVVGDVEGKNVLMVDDIIDTAGTITKAASALKNNGAKRIIATATHSLLSGEAIARLKNSPIDKLYTTNSVVIPEDKMIEKIEILSVADLLADAIRRVYCKDSISVLFD</sequence>
<dbReference type="InterPro" id="IPR029099">
    <property type="entry name" value="Pribosyltran_N"/>
</dbReference>
<dbReference type="Pfam" id="PF14572">
    <property type="entry name" value="Pribosyl_synth"/>
    <property type="match status" value="1"/>
</dbReference>
<dbReference type="GO" id="GO:0006015">
    <property type="term" value="P:5-phosphoribose 1-diphosphate biosynthetic process"/>
    <property type="evidence" value="ECO:0007669"/>
    <property type="project" value="TreeGrafter"/>
</dbReference>
<evidence type="ECO:0000256" key="3">
    <source>
        <dbReference type="ARBA" id="ARBA00022723"/>
    </source>
</evidence>
<evidence type="ECO:0000256" key="8">
    <source>
        <dbReference type="ARBA" id="ARBA00022842"/>
    </source>
</evidence>
<feature type="non-terminal residue" evidence="11">
    <location>
        <position position="1"/>
    </location>
</feature>
<evidence type="ECO:0000256" key="9">
    <source>
        <dbReference type="ARBA" id="ARBA00049535"/>
    </source>
</evidence>
<evidence type="ECO:0000256" key="4">
    <source>
        <dbReference type="ARBA" id="ARBA00022727"/>
    </source>
</evidence>
<keyword evidence="2 11" id="KW-0808">Transferase</keyword>
<evidence type="ECO:0000259" key="10">
    <source>
        <dbReference type="Pfam" id="PF13793"/>
    </source>
</evidence>